<sequence length="72" mass="8563">MELDVREIPPRERHPRIFALFDALKPGEGFVLVNDHDPKPLYYQFQAERPGQVDWTYLEEGPSVWRVRIGKR</sequence>
<dbReference type="RefSeq" id="WP_016329275.1">
    <property type="nucleotide sequence ID" value="NC_019386.1"/>
</dbReference>
<dbReference type="EMBL" id="CP003249">
    <property type="protein sequence ID" value="AFV76084.1"/>
    <property type="molecule type" value="Genomic_DNA"/>
</dbReference>
<dbReference type="PATRIC" id="fig|751945.3.peg.1029"/>
<accession>K7R560</accession>
<organism evidence="2 3">
    <name type="scientific">Thermus oshimai JL-2</name>
    <dbReference type="NCBI Taxonomy" id="751945"/>
    <lineage>
        <taxon>Bacteria</taxon>
        <taxon>Thermotogati</taxon>
        <taxon>Deinococcota</taxon>
        <taxon>Deinococci</taxon>
        <taxon>Thermales</taxon>
        <taxon>Thermaceae</taxon>
        <taxon>Thermus</taxon>
    </lineage>
</organism>
<evidence type="ECO:0000313" key="3">
    <source>
        <dbReference type="Proteomes" id="UP000000211"/>
    </source>
</evidence>
<proteinExistence type="predicted"/>
<evidence type="ECO:0000313" key="2">
    <source>
        <dbReference type="EMBL" id="AFV76084.1"/>
    </source>
</evidence>
<dbReference type="STRING" id="751945.Theos_1034"/>
<evidence type="ECO:0000259" key="1">
    <source>
        <dbReference type="Pfam" id="PF10006"/>
    </source>
</evidence>
<dbReference type="KEGG" id="tos:Theos_1034"/>
<protein>
    <recommendedName>
        <fullName evidence="1">DUF2249 domain-containing protein</fullName>
    </recommendedName>
</protein>
<dbReference type="HOGENOM" id="CLU_146484_3_0_0"/>
<feature type="domain" description="DUF2249" evidence="1">
    <location>
        <begin position="2"/>
        <end position="71"/>
    </location>
</feature>
<gene>
    <name evidence="2" type="ORF">Theos_1034</name>
</gene>
<dbReference type="AlphaFoldDB" id="K7R560"/>
<dbReference type="Pfam" id="PF10006">
    <property type="entry name" value="DUF2249"/>
    <property type="match status" value="1"/>
</dbReference>
<dbReference type="eggNOG" id="COG4309">
    <property type="taxonomic scope" value="Bacteria"/>
</dbReference>
<name>K7R560_THEOS</name>
<dbReference type="OrthoDB" id="9798996at2"/>
<dbReference type="InterPro" id="IPR018720">
    <property type="entry name" value="DUF2249"/>
</dbReference>
<keyword evidence="3" id="KW-1185">Reference proteome</keyword>
<dbReference type="Proteomes" id="UP000000211">
    <property type="component" value="Chromosome"/>
</dbReference>
<reference evidence="2 3" key="1">
    <citation type="journal article" date="2013" name="Genome Announc.">
        <title>Whole Genome Sequencing of Thermus oshimai JL-2 and Thermus thermophilus JL-18, Incomplete Denitrifiers from the United States Great Basin.</title>
        <authorList>
            <person name="Murugapiran S.K."/>
            <person name="Huntemann M."/>
            <person name="Wei C.L."/>
            <person name="Han J."/>
            <person name="Detter J.C."/>
            <person name="Han C.S."/>
            <person name="Erkkila T.H."/>
            <person name="Teshima H."/>
            <person name="Chen A."/>
            <person name="Kyrpides N."/>
            <person name="Mavrommatis K."/>
            <person name="Markowitz V."/>
            <person name="Szeto E."/>
            <person name="Ivanova N."/>
            <person name="Pagani I."/>
            <person name="Lam J."/>
            <person name="McDonald A.I."/>
            <person name="Dodsworth J.A."/>
            <person name="Pati A."/>
            <person name="Goodwin L."/>
            <person name="Peters L."/>
            <person name="Pitluck S."/>
            <person name="Woyke T."/>
            <person name="Hedlund B.P."/>
        </authorList>
    </citation>
    <scope>NUCLEOTIDE SEQUENCE</scope>
    <source>
        <strain evidence="2 3">JL-2</strain>
    </source>
</reference>